<dbReference type="AlphaFoldDB" id="A0A2S4MJH1"/>
<gene>
    <name evidence="1" type="ORF">B0G62_102145</name>
</gene>
<evidence type="ECO:0000313" key="1">
    <source>
        <dbReference type="EMBL" id="POR54537.1"/>
    </source>
</evidence>
<reference evidence="1 2" key="1">
    <citation type="submission" date="2018-01" db="EMBL/GenBank/DDBJ databases">
        <title>Genomic Encyclopedia of Type Strains, Phase III (KMG-III): the genomes of soil and plant-associated and newly described type strains.</title>
        <authorList>
            <person name="Whitman W."/>
        </authorList>
    </citation>
    <scope>NUCLEOTIDE SEQUENCE [LARGE SCALE GENOMIC DNA]</scope>
    <source>
        <strain evidence="1 2">JCM 18070</strain>
    </source>
</reference>
<name>A0A2S4MJH1_9BURK</name>
<protein>
    <submittedName>
        <fullName evidence="1">Uncharacterized protein</fullName>
    </submittedName>
</protein>
<organism evidence="1 2">
    <name type="scientific">Paraburkholderia eburnea</name>
    <dbReference type="NCBI Taxonomy" id="1189126"/>
    <lineage>
        <taxon>Bacteria</taxon>
        <taxon>Pseudomonadati</taxon>
        <taxon>Pseudomonadota</taxon>
        <taxon>Betaproteobacteria</taxon>
        <taxon>Burkholderiales</taxon>
        <taxon>Burkholderiaceae</taxon>
        <taxon>Paraburkholderia</taxon>
    </lineage>
</organism>
<dbReference type="EMBL" id="PQGA01000002">
    <property type="protein sequence ID" value="POR54537.1"/>
    <property type="molecule type" value="Genomic_DNA"/>
</dbReference>
<accession>A0A2S4MJH1</accession>
<sequence>MQTLKLAGRLSIAGFVVIALLAFQAQMHEREAAFEARCSTRHCT</sequence>
<evidence type="ECO:0000313" key="2">
    <source>
        <dbReference type="Proteomes" id="UP000237381"/>
    </source>
</evidence>
<dbReference type="RefSeq" id="WP_279629738.1">
    <property type="nucleotide sequence ID" value="NZ_PQGA01000002.1"/>
</dbReference>
<dbReference type="Proteomes" id="UP000237381">
    <property type="component" value="Unassembled WGS sequence"/>
</dbReference>
<comment type="caution">
    <text evidence="1">The sequence shown here is derived from an EMBL/GenBank/DDBJ whole genome shotgun (WGS) entry which is preliminary data.</text>
</comment>
<proteinExistence type="predicted"/>
<keyword evidence="2" id="KW-1185">Reference proteome</keyword>